<dbReference type="InterPro" id="IPR037210">
    <property type="entry name" value="YoaC-like_sf"/>
</dbReference>
<sequence length="146" mass="16205">MYPNSSELGEITSVSGITALAIVQWADNLDTWIEEVGAEVVHTFVPGESKRNLLPEVEPALAPEVIEGLQRITQSINHNNSVAGTGYEKYVTVRELLRLHDAGYALPPKRMAQWASAHGWIHENSKELANWAKKISSGSRPRVSRY</sequence>
<organism evidence="1 2">
    <name type="scientific">Mobiluncus curtisii ATCC 51333</name>
    <dbReference type="NCBI Taxonomy" id="887326"/>
    <lineage>
        <taxon>Bacteria</taxon>
        <taxon>Bacillati</taxon>
        <taxon>Actinomycetota</taxon>
        <taxon>Actinomycetes</taxon>
        <taxon>Actinomycetales</taxon>
        <taxon>Actinomycetaceae</taxon>
        <taxon>Mobiluncus</taxon>
    </lineage>
</organism>
<dbReference type="Proteomes" id="UP000005573">
    <property type="component" value="Unassembled WGS sequence"/>
</dbReference>
<dbReference type="Gene3D" id="1.20.1290.30">
    <property type="match status" value="1"/>
</dbReference>
<dbReference type="EMBL" id="AEPY01000007">
    <property type="protein sequence ID" value="EFU80235.1"/>
    <property type="molecule type" value="Genomic_DNA"/>
</dbReference>
<dbReference type="HOGENOM" id="CLU_1775338_0_0_11"/>
<accession>E6LYJ2</accession>
<reference evidence="1 2" key="1">
    <citation type="submission" date="2010-12" db="EMBL/GenBank/DDBJ databases">
        <authorList>
            <person name="Muzny D."/>
            <person name="Qin X."/>
            <person name="Deng J."/>
            <person name="Jiang H."/>
            <person name="Liu Y."/>
            <person name="Qu J."/>
            <person name="Song X.-Z."/>
            <person name="Zhang L."/>
            <person name="Thornton R."/>
            <person name="Coyle M."/>
            <person name="Francisco L."/>
            <person name="Jackson L."/>
            <person name="Javaid M."/>
            <person name="Korchina V."/>
            <person name="Kovar C."/>
            <person name="Mata R."/>
            <person name="Mathew T."/>
            <person name="Ngo R."/>
            <person name="Nguyen L."/>
            <person name="Nguyen N."/>
            <person name="Okwuonu G."/>
            <person name="Ongeri F."/>
            <person name="Pham C."/>
            <person name="Simmons D."/>
            <person name="Wilczek-Boney K."/>
            <person name="Hale W."/>
            <person name="Jakkamsetti A."/>
            <person name="Pham P."/>
            <person name="Ruth R."/>
            <person name="San Lucas F."/>
            <person name="Warren J."/>
            <person name="Zhang J."/>
            <person name="Zhao Z."/>
            <person name="Zhou C."/>
            <person name="Zhu D."/>
            <person name="Lee S."/>
            <person name="Bess C."/>
            <person name="Blankenburg K."/>
            <person name="Forbes L."/>
            <person name="Fu Q."/>
            <person name="Gubbala S."/>
            <person name="Hirani K."/>
            <person name="Jayaseelan J.C."/>
            <person name="Lara F."/>
            <person name="Munidasa M."/>
            <person name="Palculict T."/>
            <person name="Patil S."/>
            <person name="Pu L.-L."/>
            <person name="Saada N."/>
            <person name="Tang L."/>
            <person name="Weissenberger G."/>
            <person name="Zhu Y."/>
            <person name="Hemphill L."/>
            <person name="Shang Y."/>
            <person name="Youmans B."/>
            <person name="Ayvaz T."/>
            <person name="Ross M."/>
            <person name="Santibanez J."/>
            <person name="Aqrawi P."/>
            <person name="Gross S."/>
            <person name="Joshi V."/>
            <person name="Fowler G."/>
            <person name="Nazareth L."/>
            <person name="Reid J."/>
            <person name="Worley K."/>
            <person name="Petrosino J."/>
            <person name="Highlander S."/>
            <person name="Gibbs R."/>
        </authorList>
    </citation>
    <scope>NUCLEOTIDE SEQUENCE [LARGE SCALE GENOMIC DNA]</scope>
    <source>
        <strain evidence="1 2">ATCC 51333</strain>
    </source>
</reference>
<proteinExistence type="predicted"/>
<gene>
    <name evidence="1" type="ORF">HMPREF0388_0929</name>
</gene>
<evidence type="ECO:0000313" key="1">
    <source>
        <dbReference type="EMBL" id="EFU80235.1"/>
    </source>
</evidence>
<evidence type="ECO:0000313" key="2">
    <source>
        <dbReference type="Proteomes" id="UP000005573"/>
    </source>
</evidence>
<protein>
    <submittedName>
        <fullName evidence="1">Uncharacterized protein</fullName>
    </submittedName>
</protein>
<dbReference type="AlphaFoldDB" id="E6LYJ2"/>
<comment type="caution">
    <text evidence="1">The sequence shown here is derived from an EMBL/GenBank/DDBJ whole genome shotgun (WGS) entry which is preliminary data.</text>
</comment>
<name>E6LYJ2_9ACTO</name>